<evidence type="ECO:0000313" key="1">
    <source>
        <dbReference type="EMBL" id="KAF2671657.1"/>
    </source>
</evidence>
<gene>
    <name evidence="1" type="ORF">BT63DRAFT_452161</name>
</gene>
<name>A0A6A6UJL5_9PEZI</name>
<sequence>MRHIFFASMSSFNEFVVRLLRNVVIAISALQAMDVKSSNVDGCVCHVASLFNCVRHPPLFDVMLLEISHGQHVENLRQPEALGPSQEAEELSDLSAVRRWPLEQKIKGDISLAFYATISYCLKCFVGLKANLDESDFSRSIEESRLAPLQDERNALLGPA</sequence>
<dbReference type="AlphaFoldDB" id="A0A6A6UJL5"/>
<protein>
    <submittedName>
        <fullName evidence="1">Uncharacterized protein</fullName>
    </submittedName>
</protein>
<dbReference type="EMBL" id="MU004232">
    <property type="protein sequence ID" value="KAF2671657.1"/>
    <property type="molecule type" value="Genomic_DNA"/>
</dbReference>
<reference evidence="1" key="1">
    <citation type="journal article" date="2020" name="Stud. Mycol.">
        <title>101 Dothideomycetes genomes: a test case for predicting lifestyles and emergence of pathogens.</title>
        <authorList>
            <person name="Haridas S."/>
            <person name="Albert R."/>
            <person name="Binder M."/>
            <person name="Bloem J."/>
            <person name="Labutti K."/>
            <person name="Salamov A."/>
            <person name="Andreopoulos B."/>
            <person name="Baker S."/>
            <person name="Barry K."/>
            <person name="Bills G."/>
            <person name="Bluhm B."/>
            <person name="Cannon C."/>
            <person name="Castanera R."/>
            <person name="Culley D."/>
            <person name="Daum C."/>
            <person name="Ezra D."/>
            <person name="Gonzalez J."/>
            <person name="Henrissat B."/>
            <person name="Kuo A."/>
            <person name="Liang C."/>
            <person name="Lipzen A."/>
            <person name="Lutzoni F."/>
            <person name="Magnuson J."/>
            <person name="Mondo S."/>
            <person name="Nolan M."/>
            <person name="Ohm R."/>
            <person name="Pangilinan J."/>
            <person name="Park H.-J."/>
            <person name="Ramirez L."/>
            <person name="Alfaro M."/>
            <person name="Sun H."/>
            <person name="Tritt A."/>
            <person name="Yoshinaga Y."/>
            <person name="Zwiers L.-H."/>
            <person name="Turgeon B."/>
            <person name="Goodwin S."/>
            <person name="Spatafora J."/>
            <person name="Crous P."/>
            <person name="Grigoriev I."/>
        </authorList>
    </citation>
    <scope>NUCLEOTIDE SEQUENCE</scope>
    <source>
        <strain evidence="1">CBS 115976</strain>
    </source>
</reference>
<dbReference type="Proteomes" id="UP000799302">
    <property type="component" value="Unassembled WGS sequence"/>
</dbReference>
<keyword evidence="2" id="KW-1185">Reference proteome</keyword>
<proteinExistence type="predicted"/>
<organism evidence="1 2">
    <name type="scientific">Microthyrium microscopicum</name>
    <dbReference type="NCBI Taxonomy" id="703497"/>
    <lineage>
        <taxon>Eukaryota</taxon>
        <taxon>Fungi</taxon>
        <taxon>Dikarya</taxon>
        <taxon>Ascomycota</taxon>
        <taxon>Pezizomycotina</taxon>
        <taxon>Dothideomycetes</taxon>
        <taxon>Dothideomycetes incertae sedis</taxon>
        <taxon>Microthyriales</taxon>
        <taxon>Microthyriaceae</taxon>
        <taxon>Microthyrium</taxon>
    </lineage>
</organism>
<accession>A0A6A6UJL5</accession>
<evidence type="ECO:0000313" key="2">
    <source>
        <dbReference type="Proteomes" id="UP000799302"/>
    </source>
</evidence>
<dbReference type="OrthoDB" id="3565018at2759"/>